<dbReference type="EMBL" id="JACXVP010000002">
    <property type="protein sequence ID" value="KAG5625417.1"/>
    <property type="molecule type" value="Genomic_DNA"/>
</dbReference>
<dbReference type="AlphaFoldDB" id="A0A9J6AM03"/>
<evidence type="ECO:0000313" key="2">
    <source>
        <dbReference type="Proteomes" id="UP000824120"/>
    </source>
</evidence>
<name>A0A9J6AM03_SOLCO</name>
<sequence>MTRGFSQIKLCQNPKRPFLVAGRNTRHLYPSGSGNIHRTHSSFSFSSGFHTESREDEVFLSSILYLLAMSPQTFKNRLVHWCVFYKGDRLLLFYKEITQANMDFLVSWLSTMQNRRSTLLLMENIPAVCLASSTALGCQHPSPSAIQAIKHTFLGAIPPVIQASADRCDPSRSHVLGCQHWTRVATQANKHILLGAQVYSKPTQHSHRSCIATLQCNRK</sequence>
<dbReference type="OrthoDB" id="1328988at2759"/>
<comment type="caution">
    <text evidence="1">The sequence shown here is derived from an EMBL/GenBank/DDBJ whole genome shotgun (WGS) entry which is preliminary data.</text>
</comment>
<organism evidence="1 2">
    <name type="scientific">Solanum commersonii</name>
    <name type="common">Commerson's wild potato</name>
    <name type="synonym">Commerson's nightshade</name>
    <dbReference type="NCBI Taxonomy" id="4109"/>
    <lineage>
        <taxon>Eukaryota</taxon>
        <taxon>Viridiplantae</taxon>
        <taxon>Streptophyta</taxon>
        <taxon>Embryophyta</taxon>
        <taxon>Tracheophyta</taxon>
        <taxon>Spermatophyta</taxon>
        <taxon>Magnoliopsida</taxon>
        <taxon>eudicotyledons</taxon>
        <taxon>Gunneridae</taxon>
        <taxon>Pentapetalae</taxon>
        <taxon>asterids</taxon>
        <taxon>lamiids</taxon>
        <taxon>Solanales</taxon>
        <taxon>Solanaceae</taxon>
        <taxon>Solanoideae</taxon>
        <taxon>Solaneae</taxon>
        <taxon>Solanum</taxon>
    </lineage>
</organism>
<proteinExistence type="predicted"/>
<keyword evidence="2" id="KW-1185">Reference proteome</keyword>
<dbReference type="Proteomes" id="UP000824120">
    <property type="component" value="Chromosome 2"/>
</dbReference>
<reference evidence="1 2" key="1">
    <citation type="submission" date="2020-09" db="EMBL/GenBank/DDBJ databases">
        <title>De no assembly of potato wild relative species, Solanum commersonii.</title>
        <authorList>
            <person name="Cho K."/>
        </authorList>
    </citation>
    <scope>NUCLEOTIDE SEQUENCE [LARGE SCALE GENOMIC DNA]</scope>
    <source>
        <strain evidence="1">LZ3.2</strain>
        <tissue evidence="1">Leaf</tissue>
    </source>
</reference>
<protein>
    <submittedName>
        <fullName evidence="1">Uncharacterized protein</fullName>
    </submittedName>
</protein>
<accession>A0A9J6AM03</accession>
<gene>
    <name evidence="1" type="ORF">H5410_010635</name>
</gene>
<evidence type="ECO:0000313" key="1">
    <source>
        <dbReference type="EMBL" id="KAG5625417.1"/>
    </source>
</evidence>